<dbReference type="EMBL" id="ML975291">
    <property type="protein sequence ID" value="KAF1835146.1"/>
    <property type="molecule type" value="Genomic_DNA"/>
</dbReference>
<accession>A0A6A5KHX9</accession>
<dbReference type="OrthoDB" id="77201at2759"/>
<name>A0A6A5KHX9_9PLEO</name>
<sequence length="735" mass="77388">MKLLPIYLLLSPCLAQAATKFYTGFNYGAFWGVESNVKKKADFLDGFNLAKNLTTDIPFDSARLFTCKAAGTLDEASGAFDAAVYSRTNLLLGFWITPPQKGASPDENVKHEMAALEKGFKKHGQALSDLVIGLSVGNEDIYRSEDTEEIGVAADVVAKTIDQVKKSIAASSFAQYMKDKPIGHVDTAKHAVVDNADFIGMTAYPYWNKDSIDNAGPSFLGSLDSVKKRAGDRPVWIAEMGWPFADTTQHGAAVAGVNELQRFWTEVGCAVFGKYTTFWFELLKDSTPEQADWGFIDIPSRKPRIKNLSCGAPKQSPSVASSAASQTSHSPTLAAPPKTSSSASDVSQTAAPILSSSLLRSAVEASVSSSFLKSTTHITVTKATTTTIPTPSKSTTHTTVTKATTTTISAPTGSTTHTTVTGTTTTTIPAPSKSTTHTTITGTTTTTIQAPSIPSSGEPVYVTVTVTTTKIGITTTTTLNPTPTPTPTTVSLTWCITVADLDRNGKHVTVAGRYASANGDCTPPSTFSGYPYVTSDPSTQPTPVSVGAPWCVTMVDIDRKSGFVPIDAGPAGPRGDCNVAPTYSGDRAVSVTLTTKHTTPPSSEWMSQPILKTPSAAYTAFPFSSRIPIISSAASHALATATPPPNITLASPSSPRPPYCKRRVLNSATTSSSAAATGSKPVAFTVRPVGPFGVTLPGLASLAPPTAVAAAHGNISARDTRTRGRGKHAWRWLFF</sequence>
<keyword evidence="9" id="KW-1185">Reference proteome</keyword>
<evidence type="ECO:0000256" key="2">
    <source>
        <dbReference type="ARBA" id="ARBA00004196"/>
    </source>
</evidence>
<evidence type="ECO:0000256" key="4">
    <source>
        <dbReference type="ARBA" id="ARBA00012780"/>
    </source>
</evidence>
<keyword evidence="5 8" id="KW-0378">Hydrolase</keyword>
<reference evidence="8" key="1">
    <citation type="submission" date="2020-01" db="EMBL/GenBank/DDBJ databases">
        <authorList>
            <consortium name="DOE Joint Genome Institute"/>
            <person name="Haridas S."/>
            <person name="Albert R."/>
            <person name="Binder M."/>
            <person name="Bloem J."/>
            <person name="Labutti K."/>
            <person name="Salamov A."/>
            <person name="Andreopoulos B."/>
            <person name="Baker S.E."/>
            <person name="Barry K."/>
            <person name="Bills G."/>
            <person name="Bluhm B.H."/>
            <person name="Cannon C."/>
            <person name="Castanera R."/>
            <person name="Culley D.E."/>
            <person name="Daum C."/>
            <person name="Ezra D."/>
            <person name="Gonzalez J.B."/>
            <person name="Henrissat B."/>
            <person name="Kuo A."/>
            <person name="Liang C."/>
            <person name="Lipzen A."/>
            <person name="Lutzoni F."/>
            <person name="Magnuson J."/>
            <person name="Mondo S."/>
            <person name="Nolan M."/>
            <person name="Ohm R."/>
            <person name="Pangilinan J."/>
            <person name="Park H.-J."/>
            <person name="Ramirez L."/>
            <person name="Alfaro M."/>
            <person name="Sun H."/>
            <person name="Tritt A."/>
            <person name="Yoshinaga Y."/>
            <person name="Zwiers L.-H."/>
            <person name="Turgeon B.G."/>
            <person name="Goodwin S.B."/>
            <person name="Spatafora J.W."/>
            <person name="Crous P.W."/>
            <person name="Grigoriev I.V."/>
        </authorList>
    </citation>
    <scope>NUCLEOTIDE SEQUENCE</scope>
    <source>
        <strain evidence="8">P77</strain>
    </source>
</reference>
<dbReference type="AlphaFoldDB" id="A0A6A5KHX9"/>
<evidence type="ECO:0000256" key="7">
    <source>
        <dbReference type="SAM" id="SignalP"/>
    </source>
</evidence>
<comment type="subcellular location">
    <subcellularLocation>
        <location evidence="2">Cell envelope</location>
    </subcellularLocation>
</comment>
<evidence type="ECO:0000256" key="5">
    <source>
        <dbReference type="ARBA" id="ARBA00022801"/>
    </source>
</evidence>
<organism evidence="8 9">
    <name type="scientific">Decorospora gaudefroyi</name>
    <dbReference type="NCBI Taxonomy" id="184978"/>
    <lineage>
        <taxon>Eukaryota</taxon>
        <taxon>Fungi</taxon>
        <taxon>Dikarya</taxon>
        <taxon>Ascomycota</taxon>
        <taxon>Pezizomycotina</taxon>
        <taxon>Dothideomycetes</taxon>
        <taxon>Pleosporomycetidae</taxon>
        <taxon>Pleosporales</taxon>
        <taxon>Pleosporineae</taxon>
        <taxon>Pleosporaceae</taxon>
        <taxon>Decorospora</taxon>
    </lineage>
</organism>
<evidence type="ECO:0000256" key="3">
    <source>
        <dbReference type="ARBA" id="ARBA00008773"/>
    </source>
</evidence>
<feature type="region of interest" description="Disordered" evidence="6">
    <location>
        <begin position="306"/>
        <end position="346"/>
    </location>
</feature>
<evidence type="ECO:0000256" key="6">
    <source>
        <dbReference type="SAM" id="MobiDB-lite"/>
    </source>
</evidence>
<dbReference type="InterPro" id="IPR017853">
    <property type="entry name" value="GH"/>
</dbReference>
<proteinExistence type="inferred from homology"/>
<feature type="chain" id="PRO_5025580201" description="glucan endo-1,3-beta-D-glucosidase" evidence="7">
    <location>
        <begin position="18"/>
        <end position="735"/>
    </location>
</feature>
<evidence type="ECO:0000313" key="9">
    <source>
        <dbReference type="Proteomes" id="UP000800040"/>
    </source>
</evidence>
<comment type="similarity">
    <text evidence="3">Belongs to the glycosyl hydrolase 17 family.</text>
</comment>
<gene>
    <name evidence="8" type="ORF">BDW02DRAFT_298321</name>
</gene>
<dbReference type="Proteomes" id="UP000800040">
    <property type="component" value="Unassembled WGS sequence"/>
</dbReference>
<evidence type="ECO:0000313" key="8">
    <source>
        <dbReference type="EMBL" id="KAF1835146.1"/>
    </source>
</evidence>
<dbReference type="InterPro" id="IPR050732">
    <property type="entry name" value="Beta-glucan_modifiers"/>
</dbReference>
<dbReference type="Gene3D" id="3.20.20.80">
    <property type="entry name" value="Glycosidases"/>
    <property type="match status" value="1"/>
</dbReference>
<dbReference type="GO" id="GO:0009986">
    <property type="term" value="C:cell surface"/>
    <property type="evidence" value="ECO:0007669"/>
    <property type="project" value="TreeGrafter"/>
</dbReference>
<feature type="signal peptide" evidence="7">
    <location>
        <begin position="1"/>
        <end position="17"/>
    </location>
</feature>
<comment type="catalytic activity">
    <reaction evidence="1">
        <text>Hydrolysis of (1-&gt;3)-beta-D-glucosidic linkages in (1-&gt;3)-beta-D-glucans.</text>
        <dbReference type="EC" id="3.2.1.39"/>
    </reaction>
</comment>
<dbReference type="GO" id="GO:0009277">
    <property type="term" value="C:fungal-type cell wall"/>
    <property type="evidence" value="ECO:0007669"/>
    <property type="project" value="TreeGrafter"/>
</dbReference>
<protein>
    <recommendedName>
        <fullName evidence="4">glucan endo-1,3-beta-D-glucosidase</fullName>
        <ecNumber evidence="4">3.2.1.39</ecNumber>
    </recommendedName>
</protein>
<dbReference type="EC" id="3.2.1.39" evidence="4"/>
<feature type="region of interest" description="Disordered" evidence="6">
    <location>
        <begin position="386"/>
        <end position="439"/>
    </location>
</feature>
<dbReference type="SUPFAM" id="SSF51445">
    <property type="entry name" value="(Trans)glycosidases"/>
    <property type="match status" value="1"/>
</dbReference>
<dbReference type="PANTHER" id="PTHR16631">
    <property type="entry name" value="GLUCAN 1,3-BETA-GLUCOSIDASE"/>
    <property type="match status" value="1"/>
</dbReference>
<dbReference type="GO" id="GO:0005576">
    <property type="term" value="C:extracellular region"/>
    <property type="evidence" value="ECO:0007669"/>
    <property type="project" value="TreeGrafter"/>
</dbReference>
<dbReference type="GO" id="GO:0042973">
    <property type="term" value="F:glucan endo-1,3-beta-D-glucosidase activity"/>
    <property type="evidence" value="ECO:0007669"/>
    <property type="project" value="UniProtKB-EC"/>
</dbReference>
<dbReference type="GO" id="GO:0071555">
    <property type="term" value="P:cell wall organization"/>
    <property type="evidence" value="ECO:0007669"/>
    <property type="project" value="TreeGrafter"/>
</dbReference>
<feature type="compositionally biased region" description="Low complexity" evidence="6">
    <location>
        <begin position="315"/>
        <end position="332"/>
    </location>
</feature>
<evidence type="ECO:0000256" key="1">
    <source>
        <dbReference type="ARBA" id="ARBA00000382"/>
    </source>
</evidence>
<keyword evidence="7" id="KW-0732">Signal</keyword>
<dbReference type="PANTHER" id="PTHR16631:SF13">
    <property type="entry name" value="GLUCAN ENDO-1,3-BETA-GLUCOSIDASE EGLC-RELATED"/>
    <property type="match status" value="1"/>
</dbReference>